<evidence type="ECO:0000313" key="5">
    <source>
        <dbReference type="Proteomes" id="UP000321514"/>
    </source>
</evidence>
<dbReference type="EMBL" id="FOIB01000009">
    <property type="protein sequence ID" value="SEU33742.1"/>
    <property type="molecule type" value="Genomic_DNA"/>
</dbReference>
<name>A0A511T8W4_MYXFU</name>
<dbReference type="OrthoDB" id="5512143at2"/>
<proteinExistence type="predicted"/>
<evidence type="ECO:0000313" key="2">
    <source>
        <dbReference type="EMBL" id="GEN09708.1"/>
    </source>
</evidence>
<sequence length="133" mass="15227">MGRASFLDKFATRADSGRASGKKGHSELEHVVRNLEAVLNTKEGYGFFRRDFGLGEYTEKYGTRELVETLTRELTEEISRHEPRLSNVELTMRGRDAGLWLHFGLVGTVGQERRKLRLRFDTLSGNVRVEEEP</sequence>
<reference evidence="2 5" key="2">
    <citation type="submission" date="2019-07" db="EMBL/GenBank/DDBJ databases">
        <title>Whole genome shotgun sequence of Myxococcus fulvus NBRC 100333.</title>
        <authorList>
            <person name="Hosoyama A."/>
            <person name="Uohara A."/>
            <person name="Ohji S."/>
            <person name="Ichikawa N."/>
        </authorList>
    </citation>
    <scope>NUCLEOTIDE SEQUENCE [LARGE SCALE GENOMIC DNA]</scope>
    <source>
        <strain evidence="2 5">NBRC 100333</strain>
    </source>
</reference>
<evidence type="ECO:0000313" key="3">
    <source>
        <dbReference type="EMBL" id="SEU33742.1"/>
    </source>
</evidence>
<feature type="domain" description="IraD/Gp25-like" evidence="1">
    <location>
        <begin position="27"/>
        <end position="108"/>
    </location>
</feature>
<evidence type="ECO:0000313" key="4">
    <source>
        <dbReference type="Proteomes" id="UP000183760"/>
    </source>
</evidence>
<dbReference type="InterPro" id="IPR017737">
    <property type="entry name" value="TssE1-like"/>
</dbReference>
<accession>A0A511T8W4</accession>
<dbReference type="Proteomes" id="UP000321514">
    <property type="component" value="Unassembled WGS sequence"/>
</dbReference>
<gene>
    <name evidence="2" type="ORF">MFU01_47450</name>
    <name evidence="3" type="ORF">SAMN05443572_109359</name>
</gene>
<organism evidence="2 5">
    <name type="scientific">Myxococcus fulvus</name>
    <dbReference type="NCBI Taxonomy" id="33"/>
    <lineage>
        <taxon>Bacteria</taxon>
        <taxon>Pseudomonadati</taxon>
        <taxon>Myxococcota</taxon>
        <taxon>Myxococcia</taxon>
        <taxon>Myxococcales</taxon>
        <taxon>Cystobacterineae</taxon>
        <taxon>Myxococcaceae</taxon>
        <taxon>Myxococcus</taxon>
    </lineage>
</organism>
<keyword evidence="4" id="KW-1185">Reference proteome</keyword>
<protein>
    <submittedName>
        <fullName evidence="3">Type VI secretion system protein</fullName>
    </submittedName>
</protein>
<dbReference type="InterPro" id="IPR007048">
    <property type="entry name" value="IraD/Gp25-like"/>
</dbReference>
<dbReference type="Gene3D" id="3.10.450.40">
    <property type="match status" value="1"/>
</dbReference>
<dbReference type="Pfam" id="PF04965">
    <property type="entry name" value="GPW_gp25"/>
    <property type="match status" value="1"/>
</dbReference>
<dbReference type="AlphaFoldDB" id="A0A511T8W4"/>
<reference evidence="3 4" key="1">
    <citation type="submission" date="2016-10" db="EMBL/GenBank/DDBJ databases">
        <authorList>
            <person name="Varghese N."/>
            <person name="Submissions S."/>
        </authorList>
    </citation>
    <scope>NUCLEOTIDE SEQUENCE [LARGE SCALE GENOMIC DNA]</scope>
    <source>
        <strain evidence="3 4">DSM 16525</strain>
    </source>
</reference>
<comment type="caution">
    <text evidence="2">The sequence shown here is derived from an EMBL/GenBank/DDBJ whole genome shotgun (WGS) entry which is preliminary data.</text>
</comment>
<dbReference type="NCBIfam" id="TIGR03357">
    <property type="entry name" value="VI_zyme"/>
    <property type="match status" value="1"/>
</dbReference>
<dbReference type="Proteomes" id="UP000183760">
    <property type="component" value="Unassembled WGS sequence"/>
</dbReference>
<dbReference type="RefSeq" id="WP_046713005.1">
    <property type="nucleotide sequence ID" value="NZ_BJXR01000035.1"/>
</dbReference>
<dbReference type="STRING" id="1334629.MFUL124B02_17295"/>
<dbReference type="SUPFAM" id="SSF160719">
    <property type="entry name" value="gpW/gp25-like"/>
    <property type="match status" value="1"/>
</dbReference>
<evidence type="ECO:0000259" key="1">
    <source>
        <dbReference type="Pfam" id="PF04965"/>
    </source>
</evidence>
<dbReference type="EMBL" id="BJXR01000035">
    <property type="protein sequence ID" value="GEN09708.1"/>
    <property type="molecule type" value="Genomic_DNA"/>
</dbReference>